<dbReference type="Proteomes" id="UP000223982">
    <property type="component" value="Unassembled WGS sequence"/>
</dbReference>
<dbReference type="EMBL" id="LKVB01000008">
    <property type="protein sequence ID" value="PHJ26861.1"/>
    <property type="molecule type" value="Genomic_DNA"/>
</dbReference>
<evidence type="ECO:0000313" key="2">
    <source>
        <dbReference type="EMBL" id="PHJ26861.1"/>
    </source>
</evidence>
<accession>A0AA44U3I5</accession>
<organism evidence="2 3">
    <name type="scientific">Cutibacterium acnes</name>
    <name type="common">Propionibacterium acnes</name>
    <dbReference type="NCBI Taxonomy" id="1747"/>
    <lineage>
        <taxon>Bacteria</taxon>
        <taxon>Bacillati</taxon>
        <taxon>Actinomycetota</taxon>
        <taxon>Actinomycetes</taxon>
        <taxon>Propionibacteriales</taxon>
        <taxon>Propionibacteriaceae</taxon>
        <taxon>Cutibacterium</taxon>
    </lineage>
</organism>
<evidence type="ECO:0000313" key="1">
    <source>
        <dbReference type="EMBL" id="AXM07707.1"/>
    </source>
</evidence>
<evidence type="ECO:0000313" key="3">
    <source>
        <dbReference type="Proteomes" id="UP000223982"/>
    </source>
</evidence>
<evidence type="ECO:0000313" key="4">
    <source>
        <dbReference type="Proteomes" id="UP000256621"/>
    </source>
</evidence>
<dbReference type="Proteomes" id="UP000256621">
    <property type="component" value="Chromosome"/>
</dbReference>
<reference evidence="1 4" key="2">
    <citation type="submission" date="2018-08" db="EMBL/GenBank/DDBJ databases">
        <title>Genome sequencing of Cutibacterium acnes KCOM 1315.</title>
        <authorList>
            <person name="Kook J.-K."/>
            <person name="Park S.-N."/>
            <person name="Lim Y.K."/>
        </authorList>
    </citation>
    <scope>NUCLEOTIDE SEQUENCE [LARGE SCALE GENOMIC DNA]</scope>
    <source>
        <strain evidence="1 4">KCOM 1315</strain>
    </source>
</reference>
<sequence length="40" mass="4220">MLLAIGSHGDGVHGDVSATRGTVVNWSNVSIFSDNVEDVY</sequence>
<proteinExistence type="predicted"/>
<gene>
    <name evidence="2" type="ORF">APS60_08545</name>
    <name evidence="1" type="ORF">DXN06_11755</name>
</gene>
<dbReference type="EMBL" id="CP031442">
    <property type="protein sequence ID" value="AXM07707.1"/>
    <property type="molecule type" value="Genomic_DNA"/>
</dbReference>
<protein>
    <submittedName>
        <fullName evidence="2">Transporter</fullName>
    </submittedName>
</protein>
<reference evidence="2 3" key="1">
    <citation type="submission" date="2017-02" db="EMBL/GenBank/DDBJ databases">
        <title>Prevalence of linear plasmids in Propionibacterium acnes isolates obtained from cancerous prostatic tissue.</title>
        <authorList>
            <person name="Davidsson S."/>
            <person name="Bruggemann H."/>
        </authorList>
    </citation>
    <scope>NUCLEOTIDE SEQUENCE [LARGE SCALE GENOMIC DNA]</scope>
    <source>
        <strain evidence="2 3">09-9</strain>
    </source>
</reference>
<dbReference type="AlphaFoldDB" id="A0AA44U3I5"/>
<name>A0AA44U3I5_CUTAC</name>